<dbReference type="EMBL" id="LGGP01000239">
    <property type="protein sequence ID" value="KUK79806.1"/>
    <property type="molecule type" value="Genomic_DNA"/>
</dbReference>
<protein>
    <recommendedName>
        <fullName evidence="3">DUF2877 domain-containing protein</fullName>
    </recommendedName>
</protein>
<evidence type="ECO:0008006" key="3">
    <source>
        <dbReference type="Google" id="ProtNLM"/>
    </source>
</evidence>
<dbReference type="Proteomes" id="UP000054092">
    <property type="component" value="Unassembled WGS sequence"/>
</dbReference>
<evidence type="ECO:0000313" key="1">
    <source>
        <dbReference type="EMBL" id="KUK79806.1"/>
    </source>
</evidence>
<dbReference type="AlphaFoldDB" id="A0A101HMW3"/>
<dbReference type="Pfam" id="PF11392">
    <property type="entry name" value="AllH"/>
    <property type="match status" value="1"/>
</dbReference>
<gene>
    <name evidence="1" type="ORF">XD94_1294</name>
</gene>
<proteinExistence type="predicted"/>
<accession>A0A101HMW3</accession>
<reference evidence="2" key="1">
    <citation type="journal article" date="2015" name="MBio">
        <title>Genome-Resolved Metagenomic Analysis Reveals Roles for Candidate Phyla and Other Microbial Community Members in Biogeochemical Transformations in Oil Reservoirs.</title>
        <authorList>
            <person name="Hu P."/>
            <person name="Tom L."/>
            <person name="Singh A."/>
            <person name="Thomas B.C."/>
            <person name="Baker B.J."/>
            <person name="Piceno Y.M."/>
            <person name="Andersen G.L."/>
            <person name="Banfield J.F."/>
        </authorList>
    </citation>
    <scope>NUCLEOTIDE SEQUENCE [LARGE SCALE GENOMIC DNA]</scope>
</reference>
<name>A0A101HMW3_9BACT</name>
<dbReference type="InterPro" id="IPR021530">
    <property type="entry name" value="AllH-like"/>
</dbReference>
<organism evidence="1 2">
    <name type="scientific">Mesotoga prima</name>
    <dbReference type="NCBI Taxonomy" id="1184387"/>
    <lineage>
        <taxon>Bacteria</taxon>
        <taxon>Thermotogati</taxon>
        <taxon>Thermotogota</taxon>
        <taxon>Thermotogae</taxon>
        <taxon>Kosmotogales</taxon>
        <taxon>Kosmotogaceae</taxon>
        <taxon>Mesotoga</taxon>
    </lineage>
</organism>
<dbReference type="PATRIC" id="fig|1184387.3.peg.1749"/>
<evidence type="ECO:0000313" key="2">
    <source>
        <dbReference type="Proteomes" id="UP000054092"/>
    </source>
</evidence>
<sequence length="229" mass="25624">MILLYPFQRSADWGNKVEKLTVRSAYRTALNLMDHCGRRYSVLLDPEDYLPRSSLIEAFPPLGVGQEIMVGIDGASVGFDPSQIDGLPDKKLRGLWLEWLEFMDAEELSCLHEAIDEPERLIGLGPGYTPAGDDFLVGWIMALRFTGRKKSLLTIEGEMLDRKTSWFSSEVIKDALEGRFWKRGIEMVSAIADGDANRVLEKTDSITKWGHLSGKAWLAGLAYGLELGE</sequence>
<comment type="caution">
    <text evidence="1">The sequence shown here is derived from an EMBL/GenBank/DDBJ whole genome shotgun (WGS) entry which is preliminary data.</text>
</comment>